<gene>
    <name evidence="1" type="ORF">BDZ94DRAFT_1277152</name>
</gene>
<protein>
    <submittedName>
        <fullName evidence="1">Uncharacterized protein</fullName>
    </submittedName>
</protein>
<dbReference type="Proteomes" id="UP000807353">
    <property type="component" value="Unassembled WGS sequence"/>
</dbReference>
<evidence type="ECO:0000313" key="1">
    <source>
        <dbReference type="EMBL" id="KAF9455828.1"/>
    </source>
</evidence>
<dbReference type="AlphaFoldDB" id="A0A9P6CCA3"/>
<sequence length="116" mass="13870">MVTYVIKSRYNLFQLHLVKMNGQLVECIIIQSKTHQSLSFLSSFEHHDGPFVNIQFIQIQEVPNLIIHIFDYSCIFFMVDGMIEYTQTQFLFNFRQKTSEVAFKLLETISQHRWNF</sequence>
<comment type="caution">
    <text evidence="1">The sequence shown here is derived from an EMBL/GenBank/DDBJ whole genome shotgun (WGS) entry which is preliminary data.</text>
</comment>
<reference evidence="1" key="1">
    <citation type="submission" date="2020-11" db="EMBL/GenBank/DDBJ databases">
        <authorList>
            <consortium name="DOE Joint Genome Institute"/>
            <person name="Ahrendt S."/>
            <person name="Riley R."/>
            <person name="Andreopoulos W."/>
            <person name="Labutti K."/>
            <person name="Pangilinan J."/>
            <person name="Ruiz-Duenas F.J."/>
            <person name="Barrasa J.M."/>
            <person name="Sanchez-Garcia M."/>
            <person name="Camarero S."/>
            <person name="Miyauchi S."/>
            <person name="Serrano A."/>
            <person name="Linde D."/>
            <person name="Babiker R."/>
            <person name="Drula E."/>
            <person name="Ayuso-Fernandez I."/>
            <person name="Pacheco R."/>
            <person name="Padilla G."/>
            <person name="Ferreira P."/>
            <person name="Barriuso J."/>
            <person name="Kellner H."/>
            <person name="Castanera R."/>
            <person name="Alfaro M."/>
            <person name="Ramirez L."/>
            <person name="Pisabarro A.G."/>
            <person name="Kuo A."/>
            <person name="Tritt A."/>
            <person name="Lipzen A."/>
            <person name="He G."/>
            <person name="Yan M."/>
            <person name="Ng V."/>
            <person name="Cullen D."/>
            <person name="Martin F."/>
            <person name="Rosso M.-N."/>
            <person name="Henrissat B."/>
            <person name="Hibbett D."/>
            <person name="Martinez A.T."/>
            <person name="Grigoriev I.V."/>
        </authorList>
    </citation>
    <scope>NUCLEOTIDE SEQUENCE</scope>
    <source>
        <strain evidence="1">CBS 247.69</strain>
    </source>
</reference>
<accession>A0A9P6CCA3</accession>
<name>A0A9P6CCA3_9AGAR</name>
<dbReference type="EMBL" id="MU150510">
    <property type="protein sequence ID" value="KAF9455828.1"/>
    <property type="molecule type" value="Genomic_DNA"/>
</dbReference>
<proteinExistence type="predicted"/>
<organism evidence="1 2">
    <name type="scientific">Collybia nuda</name>
    <dbReference type="NCBI Taxonomy" id="64659"/>
    <lineage>
        <taxon>Eukaryota</taxon>
        <taxon>Fungi</taxon>
        <taxon>Dikarya</taxon>
        <taxon>Basidiomycota</taxon>
        <taxon>Agaricomycotina</taxon>
        <taxon>Agaricomycetes</taxon>
        <taxon>Agaricomycetidae</taxon>
        <taxon>Agaricales</taxon>
        <taxon>Tricholomatineae</taxon>
        <taxon>Clitocybaceae</taxon>
        <taxon>Collybia</taxon>
    </lineage>
</organism>
<keyword evidence="2" id="KW-1185">Reference proteome</keyword>
<evidence type="ECO:0000313" key="2">
    <source>
        <dbReference type="Proteomes" id="UP000807353"/>
    </source>
</evidence>